<accession>A0AAW1XAX3</accession>
<dbReference type="PANTHER" id="PTHR47965">
    <property type="entry name" value="ASPARTYL PROTEASE-RELATED"/>
    <property type="match status" value="1"/>
</dbReference>
<comment type="similarity">
    <text evidence="2">Belongs to the peptidase A1 family.</text>
</comment>
<dbReference type="SUPFAM" id="SSF50630">
    <property type="entry name" value="Acid proteases"/>
    <property type="match status" value="1"/>
</dbReference>
<evidence type="ECO:0000259" key="5">
    <source>
        <dbReference type="PROSITE" id="PS51767"/>
    </source>
</evidence>
<dbReference type="InterPro" id="IPR033121">
    <property type="entry name" value="PEPTIDASE_A1"/>
</dbReference>
<proteinExistence type="inferred from homology"/>
<dbReference type="InterPro" id="IPR032861">
    <property type="entry name" value="TAXi_N"/>
</dbReference>
<dbReference type="AlphaFoldDB" id="A0AAW1XAX3"/>
<dbReference type="Proteomes" id="UP001457282">
    <property type="component" value="Unassembled WGS sequence"/>
</dbReference>
<dbReference type="Pfam" id="PF14541">
    <property type="entry name" value="TAXi_C"/>
    <property type="match status" value="1"/>
</dbReference>
<dbReference type="GO" id="GO:0004190">
    <property type="term" value="F:aspartic-type endopeptidase activity"/>
    <property type="evidence" value="ECO:0007669"/>
    <property type="project" value="InterPro"/>
</dbReference>
<organism evidence="6 7">
    <name type="scientific">Rubus argutus</name>
    <name type="common">Southern blackberry</name>
    <dbReference type="NCBI Taxonomy" id="59490"/>
    <lineage>
        <taxon>Eukaryota</taxon>
        <taxon>Viridiplantae</taxon>
        <taxon>Streptophyta</taxon>
        <taxon>Embryophyta</taxon>
        <taxon>Tracheophyta</taxon>
        <taxon>Spermatophyta</taxon>
        <taxon>Magnoliopsida</taxon>
        <taxon>eudicotyledons</taxon>
        <taxon>Gunneridae</taxon>
        <taxon>Pentapetalae</taxon>
        <taxon>rosids</taxon>
        <taxon>fabids</taxon>
        <taxon>Rosales</taxon>
        <taxon>Rosaceae</taxon>
        <taxon>Rosoideae</taxon>
        <taxon>Rosoideae incertae sedis</taxon>
        <taxon>Rubus</taxon>
    </lineage>
</organism>
<dbReference type="FunFam" id="2.40.70.10:FF:000041">
    <property type="entry name" value="Basic 7S globulin"/>
    <property type="match status" value="1"/>
</dbReference>
<keyword evidence="4" id="KW-0732">Signal</keyword>
<dbReference type="GO" id="GO:0006508">
    <property type="term" value="P:proteolysis"/>
    <property type="evidence" value="ECO:0007669"/>
    <property type="project" value="InterPro"/>
</dbReference>
<evidence type="ECO:0000313" key="7">
    <source>
        <dbReference type="Proteomes" id="UP001457282"/>
    </source>
</evidence>
<dbReference type="InterPro" id="IPR001461">
    <property type="entry name" value="Aspartic_peptidase_A1"/>
</dbReference>
<dbReference type="InterPro" id="IPR021109">
    <property type="entry name" value="Peptidase_aspartic_dom_sf"/>
</dbReference>
<dbReference type="GO" id="GO:0005576">
    <property type="term" value="C:extracellular region"/>
    <property type="evidence" value="ECO:0007669"/>
    <property type="project" value="UniProtKB-SubCell"/>
</dbReference>
<gene>
    <name evidence="6" type="ORF">M0R45_020657</name>
</gene>
<evidence type="ECO:0000256" key="2">
    <source>
        <dbReference type="ARBA" id="ARBA00007447"/>
    </source>
</evidence>
<dbReference type="PROSITE" id="PS51767">
    <property type="entry name" value="PEPTIDASE_A1"/>
    <property type="match status" value="1"/>
</dbReference>
<dbReference type="Pfam" id="PF14543">
    <property type="entry name" value="TAXi_N"/>
    <property type="match status" value="1"/>
</dbReference>
<dbReference type="InterPro" id="IPR032799">
    <property type="entry name" value="TAXi_C"/>
</dbReference>
<evidence type="ECO:0000313" key="6">
    <source>
        <dbReference type="EMBL" id="KAK9933459.1"/>
    </source>
</evidence>
<keyword evidence="7" id="KW-1185">Reference proteome</keyword>
<evidence type="ECO:0000256" key="1">
    <source>
        <dbReference type="ARBA" id="ARBA00004239"/>
    </source>
</evidence>
<dbReference type="EMBL" id="JBEDUW010000004">
    <property type="protein sequence ID" value="KAK9933459.1"/>
    <property type="molecule type" value="Genomic_DNA"/>
</dbReference>
<comment type="subcellular location">
    <subcellularLocation>
        <location evidence="1">Secreted</location>
        <location evidence="1">Extracellular space</location>
    </subcellularLocation>
</comment>
<keyword evidence="3" id="KW-0964">Secreted</keyword>
<evidence type="ECO:0000256" key="4">
    <source>
        <dbReference type="ARBA" id="ARBA00022729"/>
    </source>
</evidence>
<comment type="caution">
    <text evidence="6">The sequence shown here is derived from an EMBL/GenBank/DDBJ whole genome shotgun (WGS) entry which is preliminary data.</text>
</comment>
<protein>
    <recommendedName>
        <fullName evidence="5">Peptidase A1 domain-containing protein</fullName>
    </recommendedName>
</protein>
<sequence length="298" mass="31909">MSTQGDLVQDIVAVKVIDGSKTESMATFDSHFLLSCAPKLLLNGLASGAEGIFGLGRTRISVASQIAAEFSSKLQFILCLSSSSGVVLHDNGQYGSSFASEISDSLTYTPLVTNQVDSPHEYFINLKSIKVNGKRLSLNYKEGLGGIKLSTIAPYSTMQSSIYAIFVKAYEQAGMAMNMTRVASVAPFGLCFGSENMDGTLVGPRVPVVDLVLQSEMVKWRIHGRNSMVQVNNNVMCLGFLDGGLEQKTSIVLGGHQLEDTLLHFDLGASVLGFSSSMLMDQKTCSDLGLGFGFIDSL</sequence>
<dbReference type="Gene3D" id="2.40.70.10">
    <property type="entry name" value="Acid Proteases"/>
    <property type="match status" value="2"/>
</dbReference>
<feature type="domain" description="Peptidase A1" evidence="5">
    <location>
        <begin position="1"/>
        <end position="275"/>
    </location>
</feature>
<dbReference type="PANTHER" id="PTHR47965:SF46">
    <property type="entry name" value="BASIC 7S GLOBULIN-LIKE"/>
    <property type="match status" value="1"/>
</dbReference>
<reference evidence="6 7" key="1">
    <citation type="journal article" date="2023" name="G3 (Bethesda)">
        <title>A chromosome-length genome assembly and annotation of blackberry (Rubus argutus, cv. 'Hillquist').</title>
        <authorList>
            <person name="Bruna T."/>
            <person name="Aryal R."/>
            <person name="Dudchenko O."/>
            <person name="Sargent D.J."/>
            <person name="Mead D."/>
            <person name="Buti M."/>
            <person name="Cavallini A."/>
            <person name="Hytonen T."/>
            <person name="Andres J."/>
            <person name="Pham M."/>
            <person name="Weisz D."/>
            <person name="Mascagni F."/>
            <person name="Usai G."/>
            <person name="Natali L."/>
            <person name="Bassil N."/>
            <person name="Fernandez G.E."/>
            <person name="Lomsadze A."/>
            <person name="Armour M."/>
            <person name="Olukolu B."/>
            <person name="Poorten T."/>
            <person name="Britton C."/>
            <person name="Davik J."/>
            <person name="Ashrafi H."/>
            <person name="Aiden E.L."/>
            <person name="Borodovsky M."/>
            <person name="Worthington M."/>
        </authorList>
    </citation>
    <scope>NUCLEOTIDE SEQUENCE [LARGE SCALE GENOMIC DNA]</scope>
    <source>
        <strain evidence="6">PI 553951</strain>
    </source>
</reference>
<name>A0AAW1XAX3_RUBAR</name>
<evidence type="ECO:0000256" key="3">
    <source>
        <dbReference type="ARBA" id="ARBA00022525"/>
    </source>
</evidence>